<feature type="transmembrane region" description="Helical" evidence="1">
    <location>
        <begin position="69"/>
        <end position="90"/>
    </location>
</feature>
<evidence type="ECO:0008006" key="3">
    <source>
        <dbReference type="Google" id="ProtNLM"/>
    </source>
</evidence>
<feature type="transmembrane region" description="Helical" evidence="1">
    <location>
        <begin position="236"/>
        <end position="254"/>
    </location>
</feature>
<proteinExistence type="predicted"/>
<gene>
    <name evidence="2" type="ORF">ACAT0790_LOCUS63119</name>
</gene>
<organism evidence="2">
    <name type="scientific">Alexandrium catenella</name>
    <name type="common">Red tide dinoflagellate</name>
    <name type="synonym">Gonyaulax catenella</name>
    <dbReference type="NCBI Taxonomy" id="2925"/>
    <lineage>
        <taxon>Eukaryota</taxon>
        <taxon>Sar</taxon>
        <taxon>Alveolata</taxon>
        <taxon>Dinophyceae</taxon>
        <taxon>Gonyaulacales</taxon>
        <taxon>Pyrocystaceae</taxon>
        <taxon>Alexandrium</taxon>
    </lineage>
</organism>
<dbReference type="AlphaFoldDB" id="A0A7S1S6U4"/>
<feature type="transmembrane region" description="Helical" evidence="1">
    <location>
        <begin position="102"/>
        <end position="122"/>
    </location>
</feature>
<accession>A0A7S1S6U4</accession>
<protein>
    <recommendedName>
        <fullName evidence="3">Tetraspanin</fullName>
    </recommendedName>
</protein>
<name>A0A7S1S6U4_ALECA</name>
<sequence length="260" mass="28776">MGKAFAGGHKLTEAIDHIVDSFDFGSRTGCALFLAVLLVVALMSAQPLFVFFQLRGNVHVEFWLGPVPIWLNLAVPICLCEMFLILLCLNCRQSPHCIKGTILCWFAANGAALVGYGIYAVAHSRMVADELTSDCGGGDFTARIQAEWDRLHAFHEDCKKREGSKDIFVQQCPGFAQMEAVPHDLYVTYIEEMESDYNCQGFCQSDKKALFNTESYEGDSCSSAVARHLREVGYEVGIPMIVIGIFAASLGVCLQQYRHL</sequence>
<keyword evidence="1" id="KW-0472">Membrane</keyword>
<feature type="transmembrane region" description="Helical" evidence="1">
    <location>
        <begin position="30"/>
        <end position="49"/>
    </location>
</feature>
<dbReference type="EMBL" id="HBGE01105809">
    <property type="protein sequence ID" value="CAD9186345.1"/>
    <property type="molecule type" value="Transcribed_RNA"/>
</dbReference>
<keyword evidence="1" id="KW-1133">Transmembrane helix</keyword>
<evidence type="ECO:0000313" key="2">
    <source>
        <dbReference type="EMBL" id="CAD9186345.1"/>
    </source>
</evidence>
<keyword evidence="1" id="KW-0812">Transmembrane</keyword>
<reference evidence="2" key="1">
    <citation type="submission" date="2021-01" db="EMBL/GenBank/DDBJ databases">
        <authorList>
            <person name="Corre E."/>
            <person name="Pelletier E."/>
            <person name="Niang G."/>
            <person name="Scheremetjew M."/>
            <person name="Finn R."/>
            <person name="Kale V."/>
            <person name="Holt S."/>
            <person name="Cochrane G."/>
            <person name="Meng A."/>
            <person name="Brown T."/>
            <person name="Cohen L."/>
        </authorList>
    </citation>
    <scope>NUCLEOTIDE SEQUENCE</scope>
    <source>
        <strain evidence="2">OF101</strain>
    </source>
</reference>
<evidence type="ECO:0000256" key="1">
    <source>
        <dbReference type="SAM" id="Phobius"/>
    </source>
</evidence>